<dbReference type="EMBL" id="CP000083">
    <property type="protein sequence ID" value="AAZ28693.1"/>
    <property type="molecule type" value="Genomic_DNA"/>
</dbReference>
<keyword evidence="11" id="KW-0282">Flagellum</keyword>
<dbReference type="SUPFAM" id="SSF64518">
    <property type="entry name" value="Phase 1 flagellin"/>
    <property type="match status" value="1"/>
</dbReference>
<dbReference type="HOGENOM" id="CLU_012762_0_0_6"/>
<feature type="domain" description="Flagellar basal-body/hook protein C-terminal" evidence="9">
    <location>
        <begin position="623"/>
        <end position="661"/>
    </location>
</feature>
<feature type="domain" description="Flagellar hook-associated protein FlgK helical" evidence="10">
    <location>
        <begin position="93"/>
        <end position="324"/>
    </location>
</feature>
<dbReference type="Pfam" id="PF06429">
    <property type="entry name" value="Flg_bbr_C"/>
    <property type="match status" value="1"/>
</dbReference>
<evidence type="ECO:0000256" key="1">
    <source>
        <dbReference type="ARBA" id="ARBA00004365"/>
    </source>
</evidence>
<dbReference type="InterPro" id="IPR001444">
    <property type="entry name" value="Flag_bb_rod_N"/>
</dbReference>
<keyword evidence="6" id="KW-0975">Bacterial flagellum</keyword>
<proteinExistence type="inferred from homology"/>
<evidence type="ECO:0000259" key="10">
    <source>
        <dbReference type="Pfam" id="PF22638"/>
    </source>
</evidence>
<dbReference type="InterPro" id="IPR053927">
    <property type="entry name" value="FlgK_helical"/>
</dbReference>
<keyword evidence="11" id="KW-0966">Cell projection</keyword>
<dbReference type="Pfam" id="PF00460">
    <property type="entry name" value="Flg_bb_rod"/>
    <property type="match status" value="1"/>
</dbReference>
<feature type="coiled-coil region" evidence="7">
    <location>
        <begin position="138"/>
        <end position="183"/>
    </location>
</feature>
<comment type="similarity">
    <text evidence="3">Belongs to the flagella basal body rod proteins family.</text>
</comment>
<comment type="subcellular location">
    <subcellularLocation>
        <location evidence="1">Bacterial flagellum</location>
    </subcellularLocation>
    <subcellularLocation>
        <location evidence="2">Secreted</location>
    </subcellularLocation>
</comment>
<evidence type="ECO:0000256" key="2">
    <source>
        <dbReference type="ARBA" id="ARBA00004613"/>
    </source>
</evidence>
<evidence type="ECO:0000256" key="3">
    <source>
        <dbReference type="ARBA" id="ARBA00009677"/>
    </source>
</evidence>
<dbReference type="RefSeq" id="WP_011042322.1">
    <property type="nucleotide sequence ID" value="NC_003910.7"/>
</dbReference>
<dbReference type="GO" id="GO:0009424">
    <property type="term" value="C:bacterial-type flagellum hook"/>
    <property type="evidence" value="ECO:0007669"/>
    <property type="project" value="InterPro"/>
</dbReference>
<dbReference type="Proteomes" id="UP000000547">
    <property type="component" value="Chromosome"/>
</dbReference>
<dbReference type="GO" id="GO:0005576">
    <property type="term" value="C:extracellular region"/>
    <property type="evidence" value="ECO:0007669"/>
    <property type="project" value="UniProtKB-SubCell"/>
</dbReference>
<dbReference type="Pfam" id="PF22638">
    <property type="entry name" value="FlgK_D1"/>
    <property type="match status" value="1"/>
</dbReference>
<gene>
    <name evidence="11" type="ordered locus">CPS_1486</name>
</gene>
<evidence type="ECO:0000256" key="5">
    <source>
        <dbReference type="ARBA" id="ARBA00022525"/>
    </source>
</evidence>
<sequence length="665" mass="70005">MSVSLYQSGMSGLLAAQQQLATTGHNISNVNTDGYNRQRAEQNATVGLNNGNNYIGGGTYIQDITRLYDQFSHKEQITNQSKLGNADSLHARLTQLDQVMSTSGNAVVGSLDQFYQALNGVADNPNDSGLRSIVLNQANTLSNDFNQLTNNLDQMTKSINGEIEQVASKISEISQELAKINETIMHSQQGGQPNDLLDKRDQLIGELSNYTQVNTVKDANNVMTVMIGQGTTLVAGITPMTLQVNAGDPDSQQTELRLVSGSSSVALKGSTLGGSLAASFEFRDEHLSQTRTEIDRLAMAISSTLNDSQASGLDLNGLQGVNIFTDINSTQLQQGRVLAHSGNSGSTQAEITITDVSKLTTDEFEIRFEGGNFTLYNLTSGSSENLGPPILPSGGTHKPSSPDYGFSFVETGTPAAGDKFTIIPTKNSAALMQTTLTDGNAIAASTAIGVTPSTNNVSDGKIEIINVMNPEDAKSFTGTGLTVDVVESAPGSGIFDYRVFDTATPPALITSGNYNAGDSEVVDLPPLPGTPAFQIEISGNLVGSGTNAREEFSINDAFGVGNGKHAVAMAKTQEVGVTNGGKETFSKSLAVSTSVVGAKASNAELTADTAQALFTQAYNRNQSTSGVNLDEEAANLLKFQQAYQAASQIISTANTIFDTILAAVR</sequence>
<dbReference type="PANTHER" id="PTHR30033:SF1">
    <property type="entry name" value="FLAGELLAR HOOK-ASSOCIATED PROTEIN 1"/>
    <property type="match status" value="1"/>
</dbReference>
<dbReference type="GO" id="GO:0005198">
    <property type="term" value="F:structural molecule activity"/>
    <property type="evidence" value="ECO:0007669"/>
    <property type="project" value="InterPro"/>
</dbReference>
<keyword evidence="11" id="KW-0969">Cilium</keyword>
<name>Q485N7_COLP3</name>
<evidence type="ECO:0000259" key="8">
    <source>
        <dbReference type="Pfam" id="PF00460"/>
    </source>
</evidence>
<feature type="domain" description="Flagellar basal body rod protein N-terminal" evidence="8">
    <location>
        <begin position="8"/>
        <end position="35"/>
    </location>
</feature>
<keyword evidence="7" id="KW-0175">Coiled coil</keyword>
<dbReference type="PRINTS" id="PR01005">
    <property type="entry name" value="FLGHOOKAP1"/>
</dbReference>
<dbReference type="STRING" id="167879.CPS_1486"/>
<accession>Q485N7</accession>
<dbReference type="InterPro" id="IPR010930">
    <property type="entry name" value="Flg_bb/hook_C_dom"/>
</dbReference>
<dbReference type="AlphaFoldDB" id="Q485N7"/>
<evidence type="ECO:0000256" key="6">
    <source>
        <dbReference type="ARBA" id="ARBA00023143"/>
    </source>
</evidence>
<dbReference type="NCBIfam" id="TIGR02492">
    <property type="entry name" value="flgK_ends"/>
    <property type="match status" value="1"/>
</dbReference>
<evidence type="ECO:0000259" key="9">
    <source>
        <dbReference type="Pfam" id="PF06429"/>
    </source>
</evidence>
<dbReference type="KEGG" id="cps:CPS_1486"/>
<dbReference type="GO" id="GO:0044780">
    <property type="term" value="P:bacterial-type flagellum assembly"/>
    <property type="evidence" value="ECO:0007669"/>
    <property type="project" value="InterPro"/>
</dbReference>
<dbReference type="InterPro" id="IPR002371">
    <property type="entry name" value="FlgK"/>
</dbReference>
<evidence type="ECO:0000313" key="11">
    <source>
        <dbReference type="EMBL" id="AAZ28693.1"/>
    </source>
</evidence>
<keyword evidence="5" id="KW-0964">Secreted</keyword>
<organism evidence="11 12">
    <name type="scientific">Colwellia psychrerythraea (strain 34H / ATCC BAA-681)</name>
    <name type="common">Vibrio psychroerythus</name>
    <dbReference type="NCBI Taxonomy" id="167879"/>
    <lineage>
        <taxon>Bacteria</taxon>
        <taxon>Pseudomonadati</taxon>
        <taxon>Pseudomonadota</taxon>
        <taxon>Gammaproteobacteria</taxon>
        <taxon>Alteromonadales</taxon>
        <taxon>Colwelliaceae</taxon>
        <taxon>Colwellia</taxon>
    </lineage>
</organism>
<evidence type="ECO:0000256" key="4">
    <source>
        <dbReference type="ARBA" id="ARBA00016244"/>
    </source>
</evidence>
<dbReference type="PANTHER" id="PTHR30033">
    <property type="entry name" value="FLAGELLAR HOOK-ASSOCIATED PROTEIN 1"/>
    <property type="match status" value="1"/>
</dbReference>
<evidence type="ECO:0000256" key="7">
    <source>
        <dbReference type="SAM" id="Coils"/>
    </source>
</evidence>
<evidence type="ECO:0000313" key="12">
    <source>
        <dbReference type="Proteomes" id="UP000000547"/>
    </source>
</evidence>
<protein>
    <recommendedName>
        <fullName evidence="4">Flagellar hook-associated protein 1</fullName>
    </recommendedName>
</protein>
<reference evidence="11" key="1">
    <citation type="journal article" date="2005" name="Proc. Natl. Acad. Sci. U.S.A.">
        <title>The psychrophilic lifestyle as revealed by the genome sequence of Colwellia psychrerythraea 34H through genomic and proteomic analyses.</title>
        <authorList>
            <person name="Methe B.A."/>
            <person name="Nelson K.E."/>
            <person name="Deming J.W."/>
            <person name="Momen B."/>
            <person name="Melamud E."/>
            <person name="Zhang X."/>
            <person name="Moult J."/>
            <person name="Madupu R."/>
            <person name="Nelson W.C."/>
            <person name="Dodson R.J."/>
            <person name="Brinkac L.M."/>
            <person name="Daugherty S.C."/>
            <person name="Durkin A.S."/>
            <person name="DeBoy R.T."/>
            <person name="Kolonay J.F."/>
            <person name="Sullivan S.A."/>
            <person name="Zhou L."/>
            <person name="Davidsen T.M."/>
            <person name="Wu M."/>
            <person name="Huston A.L."/>
            <person name="Lewis M."/>
            <person name="Weaver B."/>
            <person name="Weidman J.F."/>
            <person name="Khouri H."/>
            <person name="Utterback T.R."/>
            <person name="Feldblyum T.V."/>
            <person name="Fraser C.M."/>
        </authorList>
    </citation>
    <scope>NUCLEOTIDE SEQUENCE [LARGE SCALE GENOMIC DNA]</scope>
    <source>
        <strain evidence="11">34H</strain>
    </source>
</reference>